<dbReference type="CDD" id="cd20804">
    <property type="entry name" value="C1_DGKtheta_typeV_rpt2"/>
    <property type="match status" value="1"/>
</dbReference>
<dbReference type="Gene3D" id="3.40.50.10330">
    <property type="entry name" value="Probable inorganic polyphosphate/atp-NAD kinase, domain 1"/>
    <property type="match status" value="1"/>
</dbReference>
<evidence type="ECO:0000256" key="5">
    <source>
        <dbReference type="ARBA" id="ARBA00022737"/>
    </source>
</evidence>
<dbReference type="PROSITE" id="PS00479">
    <property type="entry name" value="ZF_DAG_PE_1"/>
    <property type="match status" value="2"/>
</dbReference>
<dbReference type="Gene3D" id="2.60.200.40">
    <property type="match status" value="1"/>
</dbReference>
<dbReference type="InterPro" id="IPR002219">
    <property type="entry name" value="PKC_DAG/PE"/>
</dbReference>
<evidence type="ECO:0000256" key="13">
    <source>
        <dbReference type="SAM" id="MobiDB-lite"/>
    </source>
</evidence>
<dbReference type="PANTHER" id="PTHR11255:SF54">
    <property type="entry name" value="DIACYLGLYCEROL KINASE THETA"/>
    <property type="match status" value="1"/>
</dbReference>
<dbReference type="AlphaFoldDB" id="A0A430QLX4"/>
<keyword evidence="11" id="KW-0472">Membrane</keyword>
<feature type="domain" description="Ras-associating" evidence="16">
    <location>
        <begin position="399"/>
        <end position="477"/>
    </location>
</feature>
<feature type="domain" description="Phorbol-ester/DAG-type" evidence="14">
    <location>
        <begin position="148"/>
        <end position="196"/>
    </location>
</feature>
<evidence type="ECO:0000313" key="17">
    <source>
        <dbReference type="EMBL" id="RTG88700.1"/>
    </source>
</evidence>
<reference evidence="17 18" key="1">
    <citation type="journal article" date="2019" name="PLoS Pathog.">
        <title>Genome sequence of the bovine parasite Schistosoma bovis Tanzania.</title>
        <authorList>
            <person name="Oey H."/>
            <person name="Zakrzewski M."/>
            <person name="Gobert G."/>
            <person name="Gravermann K."/>
            <person name="Stoye J."/>
            <person name="Jones M."/>
            <person name="Mcmanus D."/>
            <person name="Krause L."/>
        </authorList>
    </citation>
    <scope>NUCLEOTIDE SEQUENCE [LARGE SCALE GENOMIC DNA]</scope>
    <source>
        <strain evidence="17 18">TAN1997</strain>
    </source>
</reference>
<dbReference type="SMART" id="SM00046">
    <property type="entry name" value="DAGKc"/>
    <property type="match status" value="1"/>
</dbReference>
<dbReference type="InterPro" id="IPR000756">
    <property type="entry name" value="Diacylglycerol_kin_accessory"/>
</dbReference>
<gene>
    <name evidence="17" type="ORF">DC041_0004928</name>
</gene>
<dbReference type="PANTHER" id="PTHR11255">
    <property type="entry name" value="DIACYLGLYCEROL KINASE"/>
    <property type="match status" value="1"/>
</dbReference>
<feature type="compositionally biased region" description="Polar residues" evidence="13">
    <location>
        <begin position="53"/>
        <end position="64"/>
    </location>
</feature>
<evidence type="ECO:0000259" key="14">
    <source>
        <dbReference type="PROSITE" id="PS50081"/>
    </source>
</evidence>
<dbReference type="GO" id="GO:0007200">
    <property type="term" value="P:phospholipase C-activating G protein-coupled receptor signaling pathway"/>
    <property type="evidence" value="ECO:0007669"/>
    <property type="project" value="InterPro"/>
</dbReference>
<evidence type="ECO:0000256" key="2">
    <source>
        <dbReference type="ARBA" id="ARBA00009280"/>
    </source>
</evidence>
<protein>
    <recommendedName>
        <fullName evidence="12">Diacylglycerol kinase</fullName>
        <shortName evidence="12">DAG kinase</shortName>
        <ecNumber evidence="12">2.7.1.107</ecNumber>
    </recommendedName>
</protein>
<evidence type="ECO:0000256" key="3">
    <source>
        <dbReference type="ARBA" id="ARBA00022679"/>
    </source>
</evidence>
<comment type="similarity">
    <text evidence="2 12">Belongs to the eukaryotic diacylglycerol kinase family.</text>
</comment>
<dbReference type="SUPFAM" id="SSF54236">
    <property type="entry name" value="Ubiquitin-like"/>
    <property type="match status" value="1"/>
</dbReference>
<dbReference type="InterPro" id="IPR000159">
    <property type="entry name" value="RA_dom"/>
</dbReference>
<dbReference type="SUPFAM" id="SSF111331">
    <property type="entry name" value="NAD kinase/diacylglycerol kinase-like"/>
    <property type="match status" value="1"/>
</dbReference>
<keyword evidence="6 12" id="KW-0547">Nucleotide-binding</keyword>
<keyword evidence="5" id="KW-0677">Repeat</keyword>
<name>A0A430QLX4_SCHBO</name>
<dbReference type="InterPro" id="IPR037607">
    <property type="entry name" value="DGK"/>
</dbReference>
<dbReference type="InterPro" id="IPR020454">
    <property type="entry name" value="DAG/PE-bd"/>
</dbReference>
<dbReference type="Gene3D" id="3.30.60.20">
    <property type="match status" value="1"/>
</dbReference>
<dbReference type="GO" id="GO:0005524">
    <property type="term" value="F:ATP binding"/>
    <property type="evidence" value="ECO:0007669"/>
    <property type="project" value="UniProtKB-KW"/>
</dbReference>
<dbReference type="PROSITE" id="PS50146">
    <property type="entry name" value="DAGK"/>
    <property type="match status" value="1"/>
</dbReference>
<dbReference type="Pfam" id="PF00781">
    <property type="entry name" value="DAGK_cat"/>
    <property type="match status" value="1"/>
</dbReference>
<evidence type="ECO:0000256" key="11">
    <source>
        <dbReference type="ARBA" id="ARBA00023136"/>
    </source>
</evidence>
<keyword evidence="10 12" id="KW-0067">ATP-binding</keyword>
<dbReference type="PROSITE" id="PS50200">
    <property type="entry name" value="RA"/>
    <property type="match status" value="1"/>
</dbReference>
<feature type="compositionally biased region" description="Basic and acidic residues" evidence="13">
    <location>
        <begin position="37"/>
        <end position="48"/>
    </location>
</feature>
<evidence type="ECO:0000259" key="15">
    <source>
        <dbReference type="PROSITE" id="PS50146"/>
    </source>
</evidence>
<dbReference type="Proteomes" id="UP000290809">
    <property type="component" value="Unassembled WGS sequence"/>
</dbReference>
<dbReference type="PROSITE" id="PS50081">
    <property type="entry name" value="ZF_DAG_PE_2"/>
    <property type="match status" value="2"/>
</dbReference>
<feature type="domain" description="DAGKc" evidence="15">
    <location>
        <begin position="542"/>
        <end position="680"/>
    </location>
</feature>
<dbReference type="InterPro" id="IPR056392">
    <property type="entry name" value="DGKtheta_RBD"/>
</dbReference>
<comment type="catalytic activity">
    <reaction evidence="12">
        <text>a 1,2-diacyl-sn-glycerol + ATP = a 1,2-diacyl-sn-glycero-3-phosphate + ADP + H(+)</text>
        <dbReference type="Rhea" id="RHEA:10272"/>
        <dbReference type="ChEBI" id="CHEBI:15378"/>
        <dbReference type="ChEBI" id="CHEBI:17815"/>
        <dbReference type="ChEBI" id="CHEBI:30616"/>
        <dbReference type="ChEBI" id="CHEBI:58608"/>
        <dbReference type="ChEBI" id="CHEBI:456216"/>
        <dbReference type="EC" id="2.7.1.107"/>
    </reaction>
</comment>
<comment type="subcellular location">
    <subcellularLocation>
        <location evidence="1">Membrane</location>
    </subcellularLocation>
</comment>
<keyword evidence="9" id="KW-0862">Zinc</keyword>
<dbReference type="FunFam" id="2.60.200.40:FF:000004">
    <property type="entry name" value="Diacylglycerol kinase"/>
    <property type="match status" value="1"/>
</dbReference>
<dbReference type="GO" id="GO:0008270">
    <property type="term" value="F:zinc ion binding"/>
    <property type="evidence" value="ECO:0007669"/>
    <property type="project" value="UniProtKB-KW"/>
</dbReference>
<dbReference type="Pfam" id="PF24099">
    <property type="entry name" value="RBD_DGKtheta"/>
    <property type="match status" value="1"/>
</dbReference>
<evidence type="ECO:0000256" key="7">
    <source>
        <dbReference type="ARBA" id="ARBA00022771"/>
    </source>
</evidence>
<dbReference type="CDD" id="cd20803">
    <property type="entry name" value="C1_DGKtheta_typeV_rpt1"/>
    <property type="match status" value="1"/>
</dbReference>
<feature type="region of interest" description="Disordered" evidence="13">
    <location>
        <begin position="20"/>
        <end position="64"/>
    </location>
</feature>
<dbReference type="SMART" id="SM00045">
    <property type="entry name" value="DAGKa"/>
    <property type="match status" value="1"/>
</dbReference>
<dbReference type="Pfam" id="PF00609">
    <property type="entry name" value="DAGK_acc"/>
    <property type="match status" value="1"/>
</dbReference>
<evidence type="ECO:0000256" key="10">
    <source>
        <dbReference type="ARBA" id="ARBA00022840"/>
    </source>
</evidence>
<dbReference type="GO" id="GO:0016020">
    <property type="term" value="C:membrane"/>
    <property type="evidence" value="ECO:0007669"/>
    <property type="project" value="UniProtKB-SubCell"/>
</dbReference>
<organism evidence="17 18">
    <name type="scientific">Schistosoma bovis</name>
    <name type="common">Blood fluke</name>
    <dbReference type="NCBI Taxonomy" id="6184"/>
    <lineage>
        <taxon>Eukaryota</taxon>
        <taxon>Metazoa</taxon>
        <taxon>Spiralia</taxon>
        <taxon>Lophotrochozoa</taxon>
        <taxon>Platyhelminthes</taxon>
        <taxon>Trematoda</taxon>
        <taxon>Digenea</taxon>
        <taxon>Strigeidida</taxon>
        <taxon>Schistosomatoidea</taxon>
        <taxon>Schistosomatidae</taxon>
        <taxon>Schistosoma</taxon>
    </lineage>
</organism>
<dbReference type="Pfam" id="PF00130">
    <property type="entry name" value="C1_1"/>
    <property type="match status" value="1"/>
</dbReference>
<feature type="domain" description="Phorbol-ester/DAG-type" evidence="14">
    <location>
        <begin position="85"/>
        <end position="135"/>
    </location>
</feature>
<sequence>MECESSKVVSFQEALKINPGTSIENESTLNDQTQSVSKHEEQKDKGKDFGGQCESTKANPSSFTPNSGIISSLQTSCSPTSTIQGHSFIRRTLHKPAYCHHCGEVIWGLLGSGFQCEICNLLAHERCQTVVSSPCTSVAPLHIKSPVSHCWSNVGHFKRKFCNVCRKRLEDSLSVRCEVCEYYCHVDCQDYSINDCKQGATCSPGKPVVRYSSVGVGMGVWASRLSSACIPFTVSHAGCIEKVDDECDFGPLRDIMLPSFCVSLPRMNIPIEHVIGVTKRPREYVCVFDGVGALKRRSCRSFSFSKSMSTYSAVKRFLKTFHLAGTPDYYNAYEVNEHDGTENKLNYHVNLRSQLRFDLKQPSILIRSKEPEESTITIKVYAGDLRLLLAPHVPPYEEVTINSETTASKVVAMALNNFGCGHMSPDDCYLSSVCVDRTVSEQLLNKDDRPMLLLDQLREESARISQFTRFELRFVEDPPIGPSVSLFVGNLKENLSQRLYERVLLDKLGEKCRWDSIEESIFMNKPITALLLPTIHPQNLPKGIQPLLVFVNLKSGGCQGVDLIVAFRRLLNPFQVFNLDYGGPLPGLYCFRHLASYKILVCGGDGTVGWTLSCLDIVGQDAACNAPPIAPLPLGTGNDLSRVLRWGSGYSSADDPLTILKDVVAAEEVKWTLIVRPEEDFKDETKLALELQTNASNTNEDNSIMIIMNNYFGIGIDADLSLDFHNARSENPSKFNSRIHNKGVYFKIGLRKMINRTICKDLHKQIVVIADGKIVILPPIEGLVVLNILSWGGGANPWNVEKHDDEFVKPTHYDGLLEIVGISGVVHMGQIYSGLGTGIRLAQAAHLKIWLKSELPIQVDGEPFIHPPGQITVLRSALSANMLRKVKRPKRRPGTEDYGLNQLSSTTDQQYQNSIQQYSTIRLHDFSSSSDYSSLNVIQNIKEDLQLPINKLNMDPFISDTPTYSKPVINLTSKSIYNKVNTPTNTVQSSTVSAVHSNDNDNTAVYHQGSLTNTLNQLSLGSNIRSQEVLSSSSSVNLSSSLLRICSYTTLSGDDSV</sequence>
<dbReference type="EC" id="2.7.1.107" evidence="12"/>
<dbReference type="GO" id="GO:0004143">
    <property type="term" value="F:ATP-dependent diacylglycerol kinase activity"/>
    <property type="evidence" value="ECO:0007669"/>
    <property type="project" value="UniProtKB-EC"/>
</dbReference>
<comment type="caution">
    <text evidence="17">The sequence shown here is derived from an EMBL/GenBank/DDBJ whole genome shotgun (WGS) entry which is preliminary data.</text>
</comment>
<dbReference type="EMBL" id="QMKO01001558">
    <property type="protein sequence ID" value="RTG88700.1"/>
    <property type="molecule type" value="Genomic_DNA"/>
</dbReference>
<keyword evidence="8 12" id="KW-0418">Kinase</keyword>
<dbReference type="InterPro" id="IPR029071">
    <property type="entry name" value="Ubiquitin-like_domsf"/>
</dbReference>
<dbReference type="CDD" id="cd17111">
    <property type="entry name" value="RA1_DAGK-theta"/>
    <property type="match status" value="1"/>
</dbReference>
<dbReference type="InterPro" id="IPR046349">
    <property type="entry name" value="C1-like_sf"/>
</dbReference>
<dbReference type="Gene3D" id="3.10.20.90">
    <property type="entry name" value="Phosphatidylinositol 3-kinase Catalytic Subunit, Chain A, domain 1"/>
    <property type="match status" value="1"/>
</dbReference>
<keyword evidence="4" id="KW-0479">Metal-binding</keyword>
<keyword evidence="7" id="KW-0863">Zinc-finger</keyword>
<dbReference type="Pfam" id="PF00788">
    <property type="entry name" value="RA"/>
    <property type="match status" value="1"/>
</dbReference>
<accession>A0A430QLX4</accession>
<dbReference type="InterPro" id="IPR017438">
    <property type="entry name" value="ATP-NAD_kinase_N"/>
</dbReference>
<proteinExistence type="inferred from homology"/>
<dbReference type="FunFam" id="3.40.50.10330:FF:000011">
    <property type="entry name" value="Diacylglycerol kinase"/>
    <property type="match status" value="1"/>
</dbReference>
<evidence type="ECO:0000259" key="16">
    <source>
        <dbReference type="PROSITE" id="PS50200"/>
    </source>
</evidence>
<evidence type="ECO:0000256" key="8">
    <source>
        <dbReference type="ARBA" id="ARBA00022777"/>
    </source>
</evidence>
<evidence type="ECO:0000256" key="12">
    <source>
        <dbReference type="RuleBase" id="RU361128"/>
    </source>
</evidence>
<dbReference type="STRING" id="6184.A0A430QLX4"/>
<dbReference type="InterPro" id="IPR001206">
    <property type="entry name" value="Diacylglycerol_kinase_cat_dom"/>
</dbReference>
<keyword evidence="3 12" id="KW-0808">Transferase</keyword>
<feature type="compositionally biased region" description="Polar residues" evidence="13">
    <location>
        <begin position="20"/>
        <end position="36"/>
    </location>
</feature>
<dbReference type="PRINTS" id="PR00008">
    <property type="entry name" value="DAGPEDOMAIN"/>
</dbReference>
<evidence type="ECO:0000256" key="1">
    <source>
        <dbReference type="ARBA" id="ARBA00004370"/>
    </source>
</evidence>
<dbReference type="SUPFAM" id="SSF57889">
    <property type="entry name" value="Cysteine-rich domain"/>
    <property type="match status" value="2"/>
</dbReference>
<evidence type="ECO:0000256" key="6">
    <source>
        <dbReference type="ARBA" id="ARBA00022741"/>
    </source>
</evidence>
<evidence type="ECO:0000256" key="9">
    <source>
        <dbReference type="ARBA" id="ARBA00022833"/>
    </source>
</evidence>
<evidence type="ECO:0000313" key="18">
    <source>
        <dbReference type="Proteomes" id="UP000290809"/>
    </source>
</evidence>
<dbReference type="SMART" id="SM00109">
    <property type="entry name" value="C1"/>
    <property type="match status" value="2"/>
</dbReference>
<dbReference type="InterPro" id="IPR016064">
    <property type="entry name" value="NAD/diacylglycerol_kinase_sf"/>
</dbReference>
<evidence type="ECO:0000256" key="4">
    <source>
        <dbReference type="ARBA" id="ARBA00022723"/>
    </source>
</evidence>
<keyword evidence="18" id="KW-1185">Reference proteome</keyword>